<proteinExistence type="predicted"/>
<feature type="region of interest" description="Disordered" evidence="1">
    <location>
        <begin position="61"/>
        <end position="93"/>
    </location>
</feature>
<keyword evidence="3" id="KW-1185">Reference proteome</keyword>
<feature type="compositionally biased region" description="Pro residues" evidence="1">
    <location>
        <begin position="67"/>
        <end position="78"/>
    </location>
</feature>
<sequence length="115" mass="13145">MAFDTTVMAPLQQINLENLNLPAEILIGIRTLSYDRVTKVVIKFKKLWWFKNPDNGIIRGGVSTSDPPIPPLRHPPPVHLRQPGHQPRPAGGWRVLDDAQRVDPEQFLDIRTHSW</sequence>
<dbReference type="Proteomes" id="UP001172102">
    <property type="component" value="Unassembled WGS sequence"/>
</dbReference>
<name>A0AA40DG73_9PEZI</name>
<protein>
    <submittedName>
        <fullName evidence="2">Uncharacterized protein</fullName>
    </submittedName>
</protein>
<evidence type="ECO:0000256" key="1">
    <source>
        <dbReference type="SAM" id="MobiDB-lite"/>
    </source>
</evidence>
<comment type="caution">
    <text evidence="2">The sequence shown here is derived from an EMBL/GenBank/DDBJ whole genome shotgun (WGS) entry which is preliminary data.</text>
</comment>
<accession>A0AA40DG73</accession>
<reference evidence="2" key="1">
    <citation type="submission" date="2023-06" db="EMBL/GenBank/DDBJ databases">
        <title>Genome-scale phylogeny and comparative genomics of the fungal order Sordariales.</title>
        <authorList>
            <consortium name="Lawrence Berkeley National Laboratory"/>
            <person name="Hensen N."/>
            <person name="Bonometti L."/>
            <person name="Westerberg I."/>
            <person name="Brannstrom I.O."/>
            <person name="Guillou S."/>
            <person name="Cros-Aarteil S."/>
            <person name="Calhoun S."/>
            <person name="Haridas S."/>
            <person name="Kuo A."/>
            <person name="Mondo S."/>
            <person name="Pangilinan J."/>
            <person name="Riley R."/>
            <person name="Labutti K."/>
            <person name="Andreopoulos B."/>
            <person name="Lipzen A."/>
            <person name="Chen C."/>
            <person name="Yanf M."/>
            <person name="Daum C."/>
            <person name="Ng V."/>
            <person name="Clum A."/>
            <person name="Steindorff A."/>
            <person name="Ohm R."/>
            <person name="Martin F."/>
            <person name="Silar P."/>
            <person name="Natvig D."/>
            <person name="Lalanne C."/>
            <person name="Gautier V."/>
            <person name="Ament-Velasquez S.L."/>
            <person name="Kruys A."/>
            <person name="Hutchinson M.I."/>
            <person name="Powell A.J."/>
            <person name="Barry K."/>
            <person name="Miller A.N."/>
            <person name="Grigoriev I.V."/>
            <person name="Debuchy R."/>
            <person name="Gladieux P."/>
            <person name="Thoren M.H."/>
            <person name="Johannesson H."/>
        </authorList>
    </citation>
    <scope>NUCLEOTIDE SEQUENCE</scope>
    <source>
        <strain evidence="2">SMH4607-1</strain>
    </source>
</reference>
<gene>
    <name evidence="2" type="ORF">B0H67DRAFT_676488</name>
</gene>
<evidence type="ECO:0000313" key="2">
    <source>
        <dbReference type="EMBL" id="KAK0702304.1"/>
    </source>
</evidence>
<organism evidence="2 3">
    <name type="scientific">Lasiosphaeris hirsuta</name>
    <dbReference type="NCBI Taxonomy" id="260670"/>
    <lineage>
        <taxon>Eukaryota</taxon>
        <taxon>Fungi</taxon>
        <taxon>Dikarya</taxon>
        <taxon>Ascomycota</taxon>
        <taxon>Pezizomycotina</taxon>
        <taxon>Sordariomycetes</taxon>
        <taxon>Sordariomycetidae</taxon>
        <taxon>Sordariales</taxon>
        <taxon>Lasiosphaeriaceae</taxon>
        <taxon>Lasiosphaeris</taxon>
    </lineage>
</organism>
<dbReference type="AlphaFoldDB" id="A0AA40DG73"/>
<dbReference type="Gene3D" id="3.90.660.10">
    <property type="match status" value="1"/>
</dbReference>
<evidence type="ECO:0000313" key="3">
    <source>
        <dbReference type="Proteomes" id="UP001172102"/>
    </source>
</evidence>
<dbReference type="EMBL" id="JAUKUA010000009">
    <property type="protein sequence ID" value="KAK0702304.1"/>
    <property type="molecule type" value="Genomic_DNA"/>
</dbReference>